<feature type="region of interest" description="Disordered" evidence="1">
    <location>
        <begin position="38"/>
        <end position="64"/>
    </location>
</feature>
<dbReference type="Proteomes" id="UP000027734">
    <property type="component" value="Unassembled WGS sequence"/>
</dbReference>
<dbReference type="AlphaFoldDB" id="A0A073IH03"/>
<evidence type="ECO:0000313" key="2">
    <source>
        <dbReference type="EMBL" id="KEJ89034.1"/>
    </source>
</evidence>
<organism evidence="2 3">
    <name type="scientific">Sulfitobacter donghicola DSW-25 = KCTC 12864 = JCM 14565</name>
    <dbReference type="NCBI Taxonomy" id="1300350"/>
    <lineage>
        <taxon>Bacteria</taxon>
        <taxon>Pseudomonadati</taxon>
        <taxon>Pseudomonadota</taxon>
        <taxon>Alphaproteobacteria</taxon>
        <taxon>Rhodobacterales</taxon>
        <taxon>Roseobacteraceae</taxon>
        <taxon>Sulfitobacter</taxon>
    </lineage>
</organism>
<keyword evidence="3" id="KW-1185">Reference proteome</keyword>
<dbReference type="EMBL" id="JAMC01000004">
    <property type="protein sequence ID" value="KEJ89034.1"/>
    <property type="molecule type" value="Genomic_DNA"/>
</dbReference>
<dbReference type="GO" id="GO:0015074">
    <property type="term" value="P:DNA integration"/>
    <property type="evidence" value="ECO:0007669"/>
    <property type="project" value="InterPro"/>
</dbReference>
<reference evidence="2 3" key="1">
    <citation type="submission" date="2014-01" db="EMBL/GenBank/DDBJ databases">
        <title>Sulfitobacter donghicola JCM 14565 Genome Sequencing.</title>
        <authorList>
            <person name="Lai Q."/>
            <person name="Hong Z."/>
        </authorList>
    </citation>
    <scope>NUCLEOTIDE SEQUENCE [LARGE SCALE GENOMIC DNA]</scope>
    <source>
        <strain evidence="2 3">JCM 14565</strain>
    </source>
</reference>
<protein>
    <submittedName>
        <fullName evidence="2">Transposase</fullName>
    </submittedName>
</protein>
<comment type="caution">
    <text evidence="2">The sequence shown here is derived from an EMBL/GenBank/DDBJ whole genome shotgun (WGS) entry which is preliminary data.</text>
</comment>
<name>A0A073IH03_9RHOB</name>
<sequence length="64" mass="7426">MICATGANASRIRRRTYPTRDHARQDAFDDIEMFYNPKRKHSNNGMLSPADFEERQLKLEKAGV</sequence>
<accession>A0A073IH03</accession>
<evidence type="ECO:0000313" key="3">
    <source>
        <dbReference type="Proteomes" id="UP000027734"/>
    </source>
</evidence>
<evidence type="ECO:0000256" key="1">
    <source>
        <dbReference type="SAM" id="MobiDB-lite"/>
    </source>
</evidence>
<feature type="compositionally biased region" description="Basic and acidic residues" evidence="1">
    <location>
        <begin position="52"/>
        <end position="64"/>
    </location>
</feature>
<dbReference type="eggNOG" id="COG2801">
    <property type="taxonomic scope" value="Bacteria"/>
</dbReference>
<proteinExistence type="predicted"/>
<gene>
    <name evidence="2" type="ORF">DSW25_12445</name>
</gene>